<dbReference type="RefSeq" id="WP_242287925.1">
    <property type="nucleotide sequence ID" value="NZ_JAKKSL010000004.1"/>
</dbReference>
<protein>
    <submittedName>
        <fullName evidence="2">Uncharacterized protein</fullName>
    </submittedName>
</protein>
<dbReference type="EMBL" id="JAKKSL010000004">
    <property type="protein sequence ID" value="MCI2285187.1"/>
    <property type="molecule type" value="Genomic_DNA"/>
</dbReference>
<evidence type="ECO:0000313" key="3">
    <source>
        <dbReference type="Proteomes" id="UP001139646"/>
    </source>
</evidence>
<feature type="transmembrane region" description="Helical" evidence="1">
    <location>
        <begin position="192"/>
        <end position="214"/>
    </location>
</feature>
<keyword evidence="1" id="KW-0812">Transmembrane</keyword>
<gene>
    <name evidence="2" type="ORF">L3081_19645</name>
</gene>
<accession>A0ABS9X4M6</accession>
<proteinExistence type="predicted"/>
<evidence type="ECO:0000256" key="1">
    <source>
        <dbReference type="SAM" id="Phobius"/>
    </source>
</evidence>
<name>A0ABS9X4M6_9GAMM</name>
<organism evidence="2 3">
    <name type="scientific">Colwellia maritima</name>
    <dbReference type="NCBI Taxonomy" id="2912588"/>
    <lineage>
        <taxon>Bacteria</taxon>
        <taxon>Pseudomonadati</taxon>
        <taxon>Pseudomonadota</taxon>
        <taxon>Gammaproteobacteria</taxon>
        <taxon>Alteromonadales</taxon>
        <taxon>Colwelliaceae</taxon>
        <taxon>Colwellia</taxon>
    </lineage>
</organism>
<keyword evidence="1" id="KW-1133">Transmembrane helix</keyword>
<keyword evidence="3" id="KW-1185">Reference proteome</keyword>
<dbReference type="Proteomes" id="UP001139646">
    <property type="component" value="Unassembled WGS sequence"/>
</dbReference>
<reference evidence="2" key="1">
    <citation type="submission" date="2022-01" db="EMBL/GenBank/DDBJ databases">
        <title>Colwellia maritima, isolated from seawater.</title>
        <authorList>
            <person name="Kristyanto S."/>
            <person name="Jung J."/>
            <person name="Jeon C.O."/>
        </authorList>
    </citation>
    <scope>NUCLEOTIDE SEQUENCE</scope>
    <source>
        <strain evidence="2">MSW7</strain>
    </source>
</reference>
<feature type="transmembrane region" description="Helical" evidence="1">
    <location>
        <begin position="226"/>
        <end position="248"/>
    </location>
</feature>
<evidence type="ECO:0000313" key="2">
    <source>
        <dbReference type="EMBL" id="MCI2285187.1"/>
    </source>
</evidence>
<sequence length="308" mass="33922">MSTYARSTIAEKQRQHQIHKAIKNNQDTLVQMNSQEFIDYVVHTLRLQGKVQQQIIEWFENAFQKAGVNPQNWEQYKASIKTGTGFIPWGVDVVGLGAIALEMKRDGNTFSKYYVKTYNGKPNVVFKGYSGFRKHLTGTKYLASNPKVVSFGIGKLGVAKSIKTGFVVTVIISATFHAFEQMLNDQATWHDFVGGMAVDVGIAAAASGIAWGAVATYIGGTVAMAAVGPMLAVVVVGAALMMLTTAFVDSDALSKNLADSLREAEQQFKQGLLNVQYEINRVERMFDADPIGFIHRLFGIPYFGTQFR</sequence>
<comment type="caution">
    <text evidence="2">The sequence shown here is derived from an EMBL/GenBank/DDBJ whole genome shotgun (WGS) entry which is preliminary data.</text>
</comment>
<keyword evidence="1" id="KW-0472">Membrane</keyword>